<keyword evidence="3" id="KW-0812">Transmembrane</keyword>
<dbReference type="PANTHER" id="PTHR30572">
    <property type="entry name" value="MEMBRANE COMPONENT OF TRANSPORTER-RELATED"/>
    <property type="match status" value="1"/>
</dbReference>
<evidence type="ECO:0000313" key="8">
    <source>
        <dbReference type="EMBL" id="APU67077.1"/>
    </source>
</evidence>
<feature type="domain" description="MacB-like periplasmic core" evidence="7">
    <location>
        <begin position="470"/>
        <end position="608"/>
    </location>
</feature>
<dbReference type="OrthoDB" id="8740261at2"/>
<keyword evidence="5" id="KW-0472">Membrane</keyword>
<dbReference type="Pfam" id="PF12704">
    <property type="entry name" value="MacB_PCD"/>
    <property type="match status" value="2"/>
</dbReference>
<comment type="subcellular location">
    <subcellularLocation>
        <location evidence="1">Cell membrane</location>
        <topology evidence="1">Multi-pass membrane protein</topology>
    </subcellularLocation>
</comment>
<evidence type="ECO:0000259" key="7">
    <source>
        <dbReference type="Pfam" id="PF12704"/>
    </source>
</evidence>
<evidence type="ECO:0000259" key="6">
    <source>
        <dbReference type="Pfam" id="PF02687"/>
    </source>
</evidence>
<dbReference type="InterPro" id="IPR025857">
    <property type="entry name" value="MacB_PCD"/>
</dbReference>
<feature type="domain" description="MacB-like periplasmic core" evidence="7">
    <location>
        <begin position="22"/>
        <end position="237"/>
    </location>
</feature>
<organism evidence="8 9">
    <name type="scientific">Christiangramia flava JLT2011</name>
    <dbReference type="NCBI Taxonomy" id="1229726"/>
    <lineage>
        <taxon>Bacteria</taxon>
        <taxon>Pseudomonadati</taxon>
        <taxon>Bacteroidota</taxon>
        <taxon>Flavobacteriia</taxon>
        <taxon>Flavobacteriales</taxon>
        <taxon>Flavobacteriaceae</taxon>
        <taxon>Christiangramia</taxon>
    </lineage>
</organism>
<dbReference type="Pfam" id="PF02687">
    <property type="entry name" value="FtsX"/>
    <property type="match status" value="2"/>
</dbReference>
<dbReference type="InterPro" id="IPR003838">
    <property type="entry name" value="ABC3_permease_C"/>
</dbReference>
<evidence type="ECO:0000256" key="5">
    <source>
        <dbReference type="ARBA" id="ARBA00023136"/>
    </source>
</evidence>
<keyword evidence="2" id="KW-1003">Cell membrane</keyword>
<dbReference type="RefSeq" id="WP_083642905.1">
    <property type="nucleotide sequence ID" value="NZ_AMRU01000008.1"/>
</dbReference>
<protein>
    <submittedName>
        <fullName evidence="8">ABC transporter, permease protein</fullName>
    </submittedName>
</protein>
<reference evidence="8 9" key="1">
    <citation type="submission" date="2016-07" db="EMBL/GenBank/DDBJ databases">
        <title>Multi-omics approach to identify versatile polysaccharide utilization systems of a marine flavobacterium Gramella flava.</title>
        <authorList>
            <person name="Tang K."/>
        </authorList>
    </citation>
    <scope>NUCLEOTIDE SEQUENCE [LARGE SCALE GENOMIC DNA]</scope>
    <source>
        <strain evidence="8 9">JLT2011</strain>
    </source>
</reference>
<dbReference type="Proteomes" id="UP000186230">
    <property type="component" value="Chromosome"/>
</dbReference>
<dbReference type="KEGG" id="gfl:GRFL_0353"/>
<sequence length="803" mass="89678">MISNYLKTGWRNIIKNKGTFSVNIIGLALGIASVIMIMLYVSSELSYDRFNEKADRIVRVVFKAQINGEQMKEAVVMAPVAQTLKNDLPEVTDATRLAKSYNNRLEYNGTYYGQSSMGYVDPNFFKVFTLPIINGNQKTPLDKPNTVVISEKLASNIFGNADPVGKTITVTNRDEDYTISAVMKDIPENSHFHFDILASTLGYANAKKTTWMQSDFFTYLVLKKDADIAEVEAKLPAITKKYMGPQMIDAIGMSYEEFQKDNELGLFLQPLTDIHLHSDFSDATTLEQGGDIKYVYIFSIVAIFMLVIACINFMNLATASASKRSKEVGIRKVLGSNKKQLIYQFLAEAFISTVLATILAIMIFAIFLPGFNQLAGKSIEFISLLKPIYILSLFGLILLITVLAGGYPAFYLSSFNPLNALKSKFSGSGKNSGIRGGLVVFQFVISAGLILSTLVVKEQMSYIQNKDIGYEKDQLLVVRNTYLLGNNEDGFIQEIKNDPRVENVTHSAFVPAGESDNEVGGIFLNGQFLRRMFFYNVDENYIPTMGMELLAGRNFSKSYGTEKDNVIINEKAAEALGFGKDAIGKTFQRDTDDGPRDIHVIGIIKDFNWKSLHQEIDPLILKMNPYGGMIIRSKTADMSGIIENLNSDWNSYNPKEALNYSILDDSYNHTYLKERKMGTILTLFAILTIIVACLGLFGLVTFTAEQRFKEIGIRKVLGSSAAQIVALLSKDFIKLVGISFLIAFPLSYYLMNKWLQDFAFRVEIKWYLFLLAAVITLGIAFLTIGIKSFRAASINPIKSLKTE</sequence>
<evidence type="ECO:0000256" key="2">
    <source>
        <dbReference type="ARBA" id="ARBA00022475"/>
    </source>
</evidence>
<keyword evidence="9" id="KW-1185">Reference proteome</keyword>
<feature type="domain" description="ABC3 transporter permease C-terminal" evidence="6">
    <location>
        <begin position="683"/>
        <end position="796"/>
    </location>
</feature>
<dbReference type="InterPro" id="IPR050250">
    <property type="entry name" value="Macrolide_Exporter_MacB"/>
</dbReference>
<dbReference type="GO" id="GO:0022857">
    <property type="term" value="F:transmembrane transporter activity"/>
    <property type="evidence" value="ECO:0007669"/>
    <property type="project" value="TreeGrafter"/>
</dbReference>
<keyword evidence="4" id="KW-1133">Transmembrane helix</keyword>
<dbReference type="PANTHER" id="PTHR30572:SF18">
    <property type="entry name" value="ABC-TYPE MACROLIDE FAMILY EXPORT SYSTEM PERMEASE COMPONENT 2"/>
    <property type="match status" value="1"/>
</dbReference>
<evidence type="ECO:0000256" key="3">
    <source>
        <dbReference type="ARBA" id="ARBA00022692"/>
    </source>
</evidence>
<gene>
    <name evidence="8" type="ORF">GRFL_0353</name>
</gene>
<dbReference type="GO" id="GO:0005886">
    <property type="term" value="C:plasma membrane"/>
    <property type="evidence" value="ECO:0007669"/>
    <property type="project" value="UniProtKB-SubCell"/>
</dbReference>
<evidence type="ECO:0000313" key="9">
    <source>
        <dbReference type="Proteomes" id="UP000186230"/>
    </source>
</evidence>
<proteinExistence type="predicted"/>
<dbReference type="STRING" id="1229726.GRFL_0353"/>
<feature type="domain" description="ABC3 transporter permease C-terminal" evidence="6">
    <location>
        <begin position="300"/>
        <end position="417"/>
    </location>
</feature>
<dbReference type="EMBL" id="CP016359">
    <property type="protein sequence ID" value="APU67077.1"/>
    <property type="molecule type" value="Genomic_DNA"/>
</dbReference>
<name>A0A1L7I0F3_9FLAO</name>
<evidence type="ECO:0000256" key="4">
    <source>
        <dbReference type="ARBA" id="ARBA00022989"/>
    </source>
</evidence>
<evidence type="ECO:0000256" key="1">
    <source>
        <dbReference type="ARBA" id="ARBA00004651"/>
    </source>
</evidence>
<dbReference type="AlphaFoldDB" id="A0A1L7I0F3"/>
<accession>A0A1L7I0F3</accession>